<dbReference type="PANTHER" id="PTHR23239">
    <property type="entry name" value="INTERMEDIATE FILAMENT"/>
    <property type="match status" value="1"/>
</dbReference>
<dbReference type="Gene3D" id="1.20.5.500">
    <property type="entry name" value="Single helix bin"/>
    <property type="match status" value="1"/>
</dbReference>
<dbReference type="PROSITE" id="PS51842">
    <property type="entry name" value="IF_ROD_2"/>
    <property type="match status" value="1"/>
</dbReference>
<dbReference type="PRINTS" id="PR01248">
    <property type="entry name" value="TYPE1KERATIN"/>
</dbReference>
<dbReference type="Gene3D" id="1.20.5.1160">
    <property type="entry name" value="Vasodilator-stimulated phosphoprotein"/>
    <property type="match status" value="1"/>
</dbReference>
<feature type="region of interest" description="Disordered" evidence="4">
    <location>
        <begin position="396"/>
        <end position="440"/>
    </location>
</feature>
<feature type="coiled-coil region" evidence="3">
    <location>
        <begin position="95"/>
        <end position="122"/>
    </location>
</feature>
<keyword evidence="2 3" id="KW-0175">Coiled coil</keyword>
<dbReference type="PANTHER" id="PTHR23239:SF32">
    <property type="entry name" value="PHAKININ"/>
    <property type="match status" value="1"/>
</dbReference>
<feature type="coiled-coil region" evidence="3">
    <location>
        <begin position="186"/>
        <end position="227"/>
    </location>
</feature>
<sequence>MPLPRRRSSFLGQAASERPGGVGRMSAAGNSAPRGVFVGMAPTGGASSLGTRVSRRAMGISSVFLHGLRSTSVPVVNQTRDRGQQSGFDSLNTCLLEYRDKVQALEQLNQQLEEQIRHCLERKAVSAGTWTGLKQDWEDVYIQVSEAILDNARLMLQTENVQANAEDFKDRYENEQPFRKAVEEEINSLYKVIDDANLTRMDLENEIESMKNELMNLEQSHIEDVRELYKQISGREVDVPDAPTETSLDQILAFIRSHWQKVIEKNRAETDAYVESKQTDSVSSKLSREEELESLKTECSDAGCKIQSLQAETESIRALKRGLENALNDAKHWHDIELQNLGSVIGKLEAELNDVRGDIEQQRRDYETLLNNKTKLEMEIGTYHGILDVEEGRFYSSTFPSGSSVPEGQTDPTPSTSEPEISLQTEGSNAPGAPEETKQE</sequence>
<evidence type="ECO:0000259" key="5">
    <source>
        <dbReference type="PROSITE" id="PS51842"/>
    </source>
</evidence>
<feature type="coiled-coil region" evidence="3">
    <location>
        <begin position="292"/>
        <end position="379"/>
    </location>
</feature>
<evidence type="ECO:0000313" key="6">
    <source>
        <dbReference type="EMBL" id="KAI2667673.1"/>
    </source>
</evidence>
<name>A0ABQ8MXU9_LABRO</name>
<reference evidence="6 7" key="1">
    <citation type="submission" date="2022-01" db="EMBL/GenBank/DDBJ databases">
        <title>A high-quality chromosome-level genome assembly of rohu carp, Labeo rohita.</title>
        <authorList>
            <person name="Arick M.A. II"/>
            <person name="Hsu C.-Y."/>
            <person name="Magbanua Z."/>
            <person name="Pechanova O."/>
            <person name="Grover C."/>
            <person name="Miller E."/>
            <person name="Thrash A."/>
            <person name="Ezzel L."/>
            <person name="Alam S."/>
            <person name="Benzie J."/>
            <person name="Hamilton M."/>
            <person name="Karsi A."/>
            <person name="Lawrence M.L."/>
            <person name="Peterson D.G."/>
        </authorList>
    </citation>
    <scope>NUCLEOTIDE SEQUENCE [LARGE SCALE GENOMIC DNA]</scope>
    <source>
        <strain evidence="7">BAU-BD-2019</strain>
        <tissue evidence="6">Blood</tissue>
    </source>
</reference>
<dbReference type="Proteomes" id="UP000830375">
    <property type="component" value="Unassembled WGS sequence"/>
</dbReference>
<organism evidence="6 7">
    <name type="scientific">Labeo rohita</name>
    <name type="common">Indian major carp</name>
    <name type="synonym">Cyprinus rohita</name>
    <dbReference type="NCBI Taxonomy" id="84645"/>
    <lineage>
        <taxon>Eukaryota</taxon>
        <taxon>Metazoa</taxon>
        <taxon>Chordata</taxon>
        <taxon>Craniata</taxon>
        <taxon>Vertebrata</taxon>
        <taxon>Euteleostomi</taxon>
        <taxon>Actinopterygii</taxon>
        <taxon>Neopterygii</taxon>
        <taxon>Teleostei</taxon>
        <taxon>Ostariophysi</taxon>
        <taxon>Cypriniformes</taxon>
        <taxon>Cyprinidae</taxon>
        <taxon>Labeoninae</taxon>
        <taxon>Labeonini</taxon>
        <taxon>Labeo</taxon>
    </lineage>
</organism>
<evidence type="ECO:0000256" key="1">
    <source>
        <dbReference type="ARBA" id="ARBA00022754"/>
    </source>
</evidence>
<proteinExistence type="predicted"/>
<gene>
    <name evidence="6" type="ORF">H4Q32_004221</name>
</gene>
<comment type="caution">
    <text evidence="6">The sequence shown here is derived from an EMBL/GenBank/DDBJ whole genome shotgun (WGS) entry which is preliminary data.</text>
</comment>
<keyword evidence="7" id="KW-1185">Reference proteome</keyword>
<dbReference type="Gene3D" id="1.20.5.170">
    <property type="match status" value="1"/>
</dbReference>
<dbReference type="EMBL" id="JACTAM010000002">
    <property type="protein sequence ID" value="KAI2667673.1"/>
    <property type="molecule type" value="Genomic_DNA"/>
</dbReference>
<feature type="compositionally biased region" description="Polar residues" evidence="4">
    <location>
        <begin position="396"/>
        <end position="428"/>
    </location>
</feature>
<dbReference type="Pfam" id="PF00038">
    <property type="entry name" value="Filament"/>
    <property type="match status" value="1"/>
</dbReference>
<protein>
    <submittedName>
        <fullName evidence="6">Phakinin</fullName>
    </submittedName>
</protein>
<dbReference type="InterPro" id="IPR039008">
    <property type="entry name" value="IF_rod_dom"/>
</dbReference>
<dbReference type="SMART" id="SM01391">
    <property type="entry name" value="Filament"/>
    <property type="match status" value="1"/>
</dbReference>
<feature type="domain" description="IF rod" evidence="5">
    <location>
        <begin position="84"/>
        <end position="394"/>
    </location>
</feature>
<evidence type="ECO:0000256" key="4">
    <source>
        <dbReference type="SAM" id="MobiDB-lite"/>
    </source>
</evidence>
<dbReference type="SUPFAM" id="SSF64593">
    <property type="entry name" value="Intermediate filament protein, coiled coil region"/>
    <property type="match status" value="1"/>
</dbReference>
<keyword evidence="1" id="KW-0403">Intermediate filament</keyword>
<evidence type="ECO:0000256" key="2">
    <source>
        <dbReference type="ARBA" id="ARBA00023054"/>
    </source>
</evidence>
<evidence type="ECO:0000313" key="7">
    <source>
        <dbReference type="Proteomes" id="UP000830375"/>
    </source>
</evidence>
<dbReference type="InterPro" id="IPR002957">
    <property type="entry name" value="Keratin_I"/>
</dbReference>
<evidence type="ECO:0000256" key="3">
    <source>
        <dbReference type="SAM" id="Coils"/>
    </source>
</evidence>
<accession>A0ABQ8MXU9</accession>